<comment type="caution">
    <text evidence="2">The sequence shown here is derived from an EMBL/GenBank/DDBJ whole genome shotgun (WGS) entry which is preliminary data.</text>
</comment>
<evidence type="ECO:0000313" key="2">
    <source>
        <dbReference type="EMBL" id="GBP92099.1"/>
    </source>
</evidence>
<feature type="compositionally biased region" description="Basic residues" evidence="1">
    <location>
        <begin position="32"/>
        <end position="65"/>
    </location>
</feature>
<dbReference type="Proteomes" id="UP000299102">
    <property type="component" value="Unassembled WGS sequence"/>
</dbReference>
<reference evidence="2 3" key="1">
    <citation type="journal article" date="2019" name="Commun. Biol.">
        <title>The bagworm genome reveals a unique fibroin gene that provides high tensile strength.</title>
        <authorList>
            <person name="Kono N."/>
            <person name="Nakamura H."/>
            <person name="Ohtoshi R."/>
            <person name="Tomita M."/>
            <person name="Numata K."/>
            <person name="Arakawa K."/>
        </authorList>
    </citation>
    <scope>NUCLEOTIDE SEQUENCE [LARGE SCALE GENOMIC DNA]</scope>
</reference>
<sequence length="168" mass="18668">MPARSPPAQARHARDGLRAPQPRLPGSEGAKNRPRHASRSPRTHRAGPARAGRRPRHVAAHRRHICERGPRFAIITAYNARNAPPPRLRNDGASSRPFEGQKAGARRAGRTGRPRAERLAKNLKIDIPSHNPAGRRTRPSLRPAKFNRRRLTADPRPTFAFCDVSSVI</sequence>
<accession>A0A4C1ZYL8</accession>
<gene>
    <name evidence="2" type="ORF">EVAR_66251_1</name>
</gene>
<protein>
    <submittedName>
        <fullName evidence="2">Uncharacterized protein</fullName>
    </submittedName>
</protein>
<dbReference type="AlphaFoldDB" id="A0A4C1ZYL8"/>
<dbReference type="EMBL" id="BGZK01002238">
    <property type="protein sequence ID" value="GBP92099.1"/>
    <property type="molecule type" value="Genomic_DNA"/>
</dbReference>
<name>A0A4C1ZYL8_EUMVA</name>
<feature type="region of interest" description="Disordered" evidence="1">
    <location>
        <begin position="1"/>
        <end position="65"/>
    </location>
</feature>
<evidence type="ECO:0000256" key="1">
    <source>
        <dbReference type="SAM" id="MobiDB-lite"/>
    </source>
</evidence>
<organism evidence="2 3">
    <name type="scientific">Eumeta variegata</name>
    <name type="common">Bagworm moth</name>
    <name type="synonym">Eumeta japonica</name>
    <dbReference type="NCBI Taxonomy" id="151549"/>
    <lineage>
        <taxon>Eukaryota</taxon>
        <taxon>Metazoa</taxon>
        <taxon>Ecdysozoa</taxon>
        <taxon>Arthropoda</taxon>
        <taxon>Hexapoda</taxon>
        <taxon>Insecta</taxon>
        <taxon>Pterygota</taxon>
        <taxon>Neoptera</taxon>
        <taxon>Endopterygota</taxon>
        <taxon>Lepidoptera</taxon>
        <taxon>Glossata</taxon>
        <taxon>Ditrysia</taxon>
        <taxon>Tineoidea</taxon>
        <taxon>Psychidae</taxon>
        <taxon>Oiketicinae</taxon>
        <taxon>Eumeta</taxon>
    </lineage>
</organism>
<evidence type="ECO:0000313" key="3">
    <source>
        <dbReference type="Proteomes" id="UP000299102"/>
    </source>
</evidence>
<feature type="compositionally biased region" description="Basic residues" evidence="1">
    <location>
        <begin position="104"/>
        <end position="113"/>
    </location>
</feature>
<keyword evidence="3" id="KW-1185">Reference proteome</keyword>
<feature type="region of interest" description="Disordered" evidence="1">
    <location>
        <begin position="77"/>
        <end position="114"/>
    </location>
</feature>
<proteinExistence type="predicted"/>